<dbReference type="AlphaFoldDB" id="G0MC52"/>
<gene>
    <name evidence="2" type="ORF">CAEBREN_22340</name>
</gene>
<name>G0MC52_CAEBE</name>
<keyword evidence="3" id="KW-1185">Reference proteome</keyword>
<feature type="transmembrane region" description="Helical" evidence="1">
    <location>
        <begin position="71"/>
        <end position="93"/>
    </location>
</feature>
<protein>
    <submittedName>
        <fullName evidence="2">Uncharacterized protein</fullName>
    </submittedName>
</protein>
<dbReference type="InParanoid" id="G0MC52"/>
<dbReference type="EMBL" id="GL379789">
    <property type="protein sequence ID" value="EGT45573.1"/>
    <property type="molecule type" value="Genomic_DNA"/>
</dbReference>
<keyword evidence="1" id="KW-0812">Transmembrane</keyword>
<keyword evidence="1" id="KW-0472">Membrane</keyword>
<organism evidence="3">
    <name type="scientific">Caenorhabditis brenneri</name>
    <name type="common">Nematode worm</name>
    <dbReference type="NCBI Taxonomy" id="135651"/>
    <lineage>
        <taxon>Eukaryota</taxon>
        <taxon>Metazoa</taxon>
        <taxon>Ecdysozoa</taxon>
        <taxon>Nematoda</taxon>
        <taxon>Chromadorea</taxon>
        <taxon>Rhabditida</taxon>
        <taxon>Rhabditina</taxon>
        <taxon>Rhabditomorpha</taxon>
        <taxon>Rhabditoidea</taxon>
        <taxon>Rhabditidae</taxon>
        <taxon>Peloderinae</taxon>
        <taxon>Caenorhabditis</taxon>
    </lineage>
</organism>
<accession>G0MC52</accession>
<sequence>MKVYIETIDVGLHSFSFSNMFYTVNDAFFDNLHHSIFSLILFVAYIFKLSKGQIFQIVHCIFHMEKLKKPYNIDIYTFSAYYFVFFWIVSVYITNCKFMRKYIDSDTIENPYVETEMEEVSDTAQQKF</sequence>
<evidence type="ECO:0000313" key="2">
    <source>
        <dbReference type="EMBL" id="EGT45573.1"/>
    </source>
</evidence>
<dbReference type="Proteomes" id="UP000008068">
    <property type="component" value="Unassembled WGS sequence"/>
</dbReference>
<keyword evidence="1" id="KW-1133">Transmembrane helix</keyword>
<proteinExistence type="predicted"/>
<reference evidence="3" key="1">
    <citation type="submission" date="2011-07" db="EMBL/GenBank/DDBJ databases">
        <authorList>
            <consortium name="Caenorhabditis brenneri Sequencing and Analysis Consortium"/>
            <person name="Wilson R.K."/>
        </authorList>
    </citation>
    <scope>NUCLEOTIDE SEQUENCE [LARGE SCALE GENOMIC DNA]</scope>
    <source>
        <strain evidence="3">PB2801</strain>
    </source>
</reference>
<dbReference type="HOGENOM" id="CLU_1961515_0_0_1"/>
<dbReference type="eggNOG" id="ENOG502TJB3">
    <property type="taxonomic scope" value="Eukaryota"/>
</dbReference>
<evidence type="ECO:0000313" key="3">
    <source>
        <dbReference type="Proteomes" id="UP000008068"/>
    </source>
</evidence>
<evidence type="ECO:0000256" key="1">
    <source>
        <dbReference type="SAM" id="Phobius"/>
    </source>
</evidence>
<feature type="transmembrane region" description="Helical" evidence="1">
    <location>
        <begin position="32"/>
        <end position="50"/>
    </location>
</feature>